<comment type="caution">
    <text evidence="3">The sequence shown here is derived from an EMBL/GenBank/DDBJ whole genome shotgun (WGS) entry which is preliminary data.</text>
</comment>
<accession>A0A934RNN8</accession>
<reference evidence="3" key="1">
    <citation type="submission" date="2021-01" db="EMBL/GenBank/DDBJ databases">
        <title>Modified the classification status of verrucomicrobia.</title>
        <authorList>
            <person name="Feng X."/>
        </authorList>
    </citation>
    <scope>NUCLEOTIDE SEQUENCE</scope>
    <source>
        <strain evidence="3">KCTC 12986</strain>
    </source>
</reference>
<evidence type="ECO:0000256" key="1">
    <source>
        <dbReference type="SAM" id="MobiDB-lite"/>
    </source>
</evidence>
<protein>
    <submittedName>
        <fullName evidence="3">PepSY-associated TM helix domain-containing protein</fullName>
    </submittedName>
</protein>
<dbReference type="InterPro" id="IPR032307">
    <property type="entry name" value="PepSY_TM-like_2"/>
</dbReference>
<feature type="transmembrane region" description="Helical" evidence="2">
    <location>
        <begin position="182"/>
        <end position="205"/>
    </location>
</feature>
<keyword evidence="2" id="KW-1133">Transmembrane helix</keyword>
<feature type="transmembrane region" description="Helical" evidence="2">
    <location>
        <begin position="43"/>
        <end position="66"/>
    </location>
</feature>
<evidence type="ECO:0000313" key="3">
    <source>
        <dbReference type="EMBL" id="MBK1834145.1"/>
    </source>
</evidence>
<dbReference type="Proteomes" id="UP000604083">
    <property type="component" value="Unassembled WGS sequence"/>
</dbReference>
<dbReference type="Pfam" id="PF16357">
    <property type="entry name" value="PepSY_TM_like_2"/>
    <property type="match status" value="1"/>
</dbReference>
<name>A0A934RNN8_9BACT</name>
<organism evidence="3 4">
    <name type="scientific">Roseibacillus ishigakijimensis</name>
    <dbReference type="NCBI Taxonomy" id="454146"/>
    <lineage>
        <taxon>Bacteria</taxon>
        <taxon>Pseudomonadati</taxon>
        <taxon>Verrucomicrobiota</taxon>
        <taxon>Verrucomicrobiia</taxon>
        <taxon>Verrucomicrobiales</taxon>
        <taxon>Verrucomicrobiaceae</taxon>
        <taxon>Roseibacillus</taxon>
    </lineage>
</organism>
<evidence type="ECO:0000256" key="2">
    <source>
        <dbReference type="SAM" id="Phobius"/>
    </source>
</evidence>
<sequence>MSSPSTKPAPIDSAPTPVTSSVRPPRPKKKKKLKTIFTKQFYLWHWVSSAVCLASMLLFAVTGITLNHAEDIKVKPKVTNEKLELSESQLASLAGLEYEENTPLPKELAKDLSKKLGTPVAGKEAEWSEYEIYLTLARPGQDAWLLIDRETGEVEYEKTYRGTVSFLNDLHQGRNTGTAWSWYLDIFSVACVIFTLTGLALLWVHCKRRPSTWPLVAGGVVLPIVLILFFIH</sequence>
<evidence type="ECO:0000313" key="4">
    <source>
        <dbReference type="Proteomes" id="UP000604083"/>
    </source>
</evidence>
<dbReference type="AlphaFoldDB" id="A0A934RNN8"/>
<dbReference type="EMBL" id="JAENIO010000018">
    <property type="protein sequence ID" value="MBK1834145.1"/>
    <property type="molecule type" value="Genomic_DNA"/>
</dbReference>
<feature type="region of interest" description="Disordered" evidence="1">
    <location>
        <begin position="1"/>
        <end position="27"/>
    </location>
</feature>
<keyword evidence="2" id="KW-0472">Membrane</keyword>
<keyword evidence="4" id="KW-1185">Reference proteome</keyword>
<keyword evidence="2" id="KW-0812">Transmembrane</keyword>
<dbReference type="PANTHER" id="PTHR40115:SF1">
    <property type="entry name" value="INNER MEMBRANE PROTEIN WITH PEPSY TM HELIX"/>
    <property type="match status" value="1"/>
</dbReference>
<proteinExistence type="predicted"/>
<dbReference type="PANTHER" id="PTHR40115">
    <property type="entry name" value="INNER MEMBRANE PROTEIN WITH PEPSY TM HELIX"/>
    <property type="match status" value="1"/>
</dbReference>
<feature type="transmembrane region" description="Helical" evidence="2">
    <location>
        <begin position="211"/>
        <end position="231"/>
    </location>
</feature>
<gene>
    <name evidence="3" type="ORF">JIN78_08735</name>
</gene>